<organism evidence="2 3">
    <name type="scientific">Pisolithus microcarpus 441</name>
    <dbReference type="NCBI Taxonomy" id="765257"/>
    <lineage>
        <taxon>Eukaryota</taxon>
        <taxon>Fungi</taxon>
        <taxon>Dikarya</taxon>
        <taxon>Basidiomycota</taxon>
        <taxon>Agaricomycotina</taxon>
        <taxon>Agaricomycetes</taxon>
        <taxon>Agaricomycetidae</taxon>
        <taxon>Boletales</taxon>
        <taxon>Sclerodermatineae</taxon>
        <taxon>Pisolithaceae</taxon>
        <taxon>Pisolithus</taxon>
    </lineage>
</organism>
<accession>A0A0C9XU78</accession>
<evidence type="ECO:0000313" key="3">
    <source>
        <dbReference type="Proteomes" id="UP000054018"/>
    </source>
</evidence>
<dbReference type="Proteomes" id="UP000054018">
    <property type="component" value="Unassembled WGS sequence"/>
</dbReference>
<reference evidence="2 3" key="1">
    <citation type="submission" date="2014-04" db="EMBL/GenBank/DDBJ databases">
        <authorList>
            <consortium name="DOE Joint Genome Institute"/>
            <person name="Kuo A."/>
            <person name="Kohler A."/>
            <person name="Costa M.D."/>
            <person name="Nagy L.G."/>
            <person name="Floudas D."/>
            <person name="Copeland A."/>
            <person name="Barry K.W."/>
            <person name="Cichocki N."/>
            <person name="Veneault-Fourrey C."/>
            <person name="LaButti K."/>
            <person name="Lindquist E.A."/>
            <person name="Lipzen A."/>
            <person name="Lundell T."/>
            <person name="Morin E."/>
            <person name="Murat C."/>
            <person name="Sun H."/>
            <person name="Tunlid A."/>
            <person name="Henrissat B."/>
            <person name="Grigoriev I.V."/>
            <person name="Hibbett D.S."/>
            <person name="Martin F."/>
            <person name="Nordberg H.P."/>
            <person name="Cantor M.N."/>
            <person name="Hua S.X."/>
        </authorList>
    </citation>
    <scope>NUCLEOTIDE SEQUENCE [LARGE SCALE GENOMIC DNA]</scope>
    <source>
        <strain evidence="2 3">441</strain>
    </source>
</reference>
<sequence>MSSNSRSGEQQFNILPHPAKTNNPADLDSTSRRDITENPALLAHHARDPYIPSQDLVNKLGAPLSREELKRRSEELNRGQ</sequence>
<reference evidence="3" key="2">
    <citation type="submission" date="2015-01" db="EMBL/GenBank/DDBJ databases">
        <title>Evolutionary Origins and Diversification of the Mycorrhizal Mutualists.</title>
        <authorList>
            <consortium name="DOE Joint Genome Institute"/>
            <consortium name="Mycorrhizal Genomics Consortium"/>
            <person name="Kohler A."/>
            <person name="Kuo A."/>
            <person name="Nagy L.G."/>
            <person name="Floudas D."/>
            <person name="Copeland A."/>
            <person name="Barry K.W."/>
            <person name="Cichocki N."/>
            <person name="Veneault-Fourrey C."/>
            <person name="LaButti K."/>
            <person name="Lindquist E.A."/>
            <person name="Lipzen A."/>
            <person name="Lundell T."/>
            <person name="Morin E."/>
            <person name="Murat C."/>
            <person name="Riley R."/>
            <person name="Ohm R."/>
            <person name="Sun H."/>
            <person name="Tunlid A."/>
            <person name="Henrissat B."/>
            <person name="Grigoriev I.V."/>
            <person name="Hibbett D.S."/>
            <person name="Martin F."/>
        </authorList>
    </citation>
    <scope>NUCLEOTIDE SEQUENCE [LARGE SCALE GENOMIC DNA]</scope>
    <source>
        <strain evidence="3">441</strain>
    </source>
</reference>
<dbReference type="AlphaFoldDB" id="A0A0C9XU78"/>
<feature type="compositionally biased region" description="Basic and acidic residues" evidence="1">
    <location>
        <begin position="65"/>
        <end position="80"/>
    </location>
</feature>
<dbReference type="OrthoDB" id="2532734at2759"/>
<proteinExistence type="predicted"/>
<feature type="region of interest" description="Disordered" evidence="1">
    <location>
        <begin position="1"/>
        <end position="80"/>
    </location>
</feature>
<gene>
    <name evidence="2" type="ORF">PISMIDRAFT_686875</name>
</gene>
<evidence type="ECO:0000313" key="2">
    <source>
        <dbReference type="EMBL" id="KIK15930.1"/>
    </source>
</evidence>
<name>A0A0C9XU78_9AGAM</name>
<dbReference type="EMBL" id="KN833872">
    <property type="protein sequence ID" value="KIK15930.1"/>
    <property type="molecule type" value="Genomic_DNA"/>
</dbReference>
<keyword evidence="3" id="KW-1185">Reference proteome</keyword>
<evidence type="ECO:0000256" key="1">
    <source>
        <dbReference type="SAM" id="MobiDB-lite"/>
    </source>
</evidence>
<dbReference type="HOGENOM" id="CLU_152691_1_0_1"/>
<feature type="compositionally biased region" description="Polar residues" evidence="1">
    <location>
        <begin position="1"/>
        <end position="13"/>
    </location>
</feature>
<protein>
    <submittedName>
        <fullName evidence="2">Uncharacterized protein</fullName>
    </submittedName>
</protein>